<accession>A0A4Y2U2U3</accession>
<dbReference type="Proteomes" id="UP000499080">
    <property type="component" value="Unassembled WGS sequence"/>
</dbReference>
<keyword evidence="2" id="KW-1185">Reference proteome</keyword>
<sequence>MQLVAVMFCEEQLIKAEWRCFRKPQWDFTSYLRLQNAANERCNVYLAEGQEILEEKVDPGMTHTAFNPHQAVETPTREGSADPDIQVDIIFLVRPTGVVTLGSRIMAL</sequence>
<dbReference type="EMBL" id="BGPR01033101">
    <property type="protein sequence ID" value="GBO06922.1"/>
    <property type="molecule type" value="Genomic_DNA"/>
</dbReference>
<organism evidence="1 2">
    <name type="scientific">Araneus ventricosus</name>
    <name type="common">Orbweaver spider</name>
    <name type="synonym">Epeira ventricosa</name>
    <dbReference type="NCBI Taxonomy" id="182803"/>
    <lineage>
        <taxon>Eukaryota</taxon>
        <taxon>Metazoa</taxon>
        <taxon>Ecdysozoa</taxon>
        <taxon>Arthropoda</taxon>
        <taxon>Chelicerata</taxon>
        <taxon>Arachnida</taxon>
        <taxon>Araneae</taxon>
        <taxon>Araneomorphae</taxon>
        <taxon>Entelegynae</taxon>
        <taxon>Araneoidea</taxon>
        <taxon>Araneidae</taxon>
        <taxon>Araneus</taxon>
    </lineage>
</organism>
<gene>
    <name evidence="1" type="ORF">AVEN_159545_1</name>
</gene>
<name>A0A4Y2U2U3_ARAVE</name>
<comment type="caution">
    <text evidence="1">The sequence shown here is derived from an EMBL/GenBank/DDBJ whole genome shotgun (WGS) entry which is preliminary data.</text>
</comment>
<dbReference type="AlphaFoldDB" id="A0A4Y2U2U3"/>
<protein>
    <submittedName>
        <fullName evidence="1">Uncharacterized protein</fullName>
    </submittedName>
</protein>
<proteinExistence type="predicted"/>
<evidence type="ECO:0000313" key="1">
    <source>
        <dbReference type="EMBL" id="GBO06922.1"/>
    </source>
</evidence>
<reference evidence="1 2" key="1">
    <citation type="journal article" date="2019" name="Sci. Rep.">
        <title>Orb-weaving spider Araneus ventricosus genome elucidates the spidroin gene catalogue.</title>
        <authorList>
            <person name="Kono N."/>
            <person name="Nakamura H."/>
            <person name="Ohtoshi R."/>
            <person name="Moran D.A.P."/>
            <person name="Shinohara A."/>
            <person name="Yoshida Y."/>
            <person name="Fujiwara M."/>
            <person name="Mori M."/>
            <person name="Tomita M."/>
            <person name="Arakawa K."/>
        </authorList>
    </citation>
    <scope>NUCLEOTIDE SEQUENCE [LARGE SCALE GENOMIC DNA]</scope>
</reference>
<evidence type="ECO:0000313" key="2">
    <source>
        <dbReference type="Proteomes" id="UP000499080"/>
    </source>
</evidence>